<dbReference type="AlphaFoldDB" id="A0A0B5L5F0"/>
<dbReference type="InterPro" id="IPR043565">
    <property type="entry name" value="PAX_fam"/>
</dbReference>
<dbReference type="Gene3D" id="1.10.10.10">
    <property type="entry name" value="Winged helix-like DNA-binding domain superfamily/Winged helix DNA-binding domain"/>
    <property type="match status" value="2"/>
</dbReference>
<gene>
    <name evidence="10" type="primary">pox-neuro</name>
</gene>
<evidence type="ECO:0000256" key="5">
    <source>
        <dbReference type="ARBA" id="ARBA00023125"/>
    </source>
</evidence>
<dbReference type="GO" id="GO:0000978">
    <property type="term" value="F:RNA polymerase II cis-regulatory region sequence-specific DNA binding"/>
    <property type="evidence" value="ECO:0007669"/>
    <property type="project" value="TreeGrafter"/>
</dbReference>
<accession>A0A0B5L5F0</accession>
<evidence type="ECO:0000256" key="2">
    <source>
        <dbReference type="ARBA" id="ARBA00022473"/>
    </source>
</evidence>
<dbReference type="FunFam" id="1.10.10.10:FF:000013">
    <property type="entry name" value="Paired box 8 isoform 1"/>
    <property type="match status" value="1"/>
</dbReference>
<dbReference type="PANTHER" id="PTHR45636:SF43">
    <property type="entry name" value="PAIRED BOX POX-NEURO PROTEIN"/>
    <property type="match status" value="1"/>
</dbReference>
<evidence type="ECO:0000256" key="8">
    <source>
        <dbReference type="SAM" id="MobiDB-lite"/>
    </source>
</evidence>
<dbReference type="PROSITE" id="PS00034">
    <property type="entry name" value="PAIRED_1"/>
    <property type="match status" value="1"/>
</dbReference>
<sequence length="343" mass="37530">MPHTGQAGINQLGGVFVNGRPLPDYVRRRIVELAHMGVRPCDISRQLLVSHGCVSKILTRYYETGSIKPGAIGGSKPKVRVATPLVVKKILSMKQENPSIFAWEIRDLLLAQRVCDEQSIPSVSSINRILRNSGALLNHPGSDSPYSPLPIAPQPTVALPPVFPQLTLPSANTSIITVKRESPSETKETIEGQPRISSHSIEEILQKNDNGKATKHKRESPVPSDDNSKDSQEDTESIEGEKTTKTETVSTVDVSSRPIKIFRGETFPISTTSAFSHVSTFCGLNGHAQFSYSPLVLPRMFPFPVTMTTPTFSGIPYPRLAVTSGHMMYNCSHFTPTVSNNCK</sequence>
<evidence type="ECO:0000256" key="7">
    <source>
        <dbReference type="ARBA" id="ARBA00023242"/>
    </source>
</evidence>
<dbReference type="InterPro" id="IPR043182">
    <property type="entry name" value="PAIRED_DNA-bd_dom"/>
</dbReference>
<dbReference type="GO" id="GO:0000981">
    <property type="term" value="F:DNA-binding transcription factor activity, RNA polymerase II-specific"/>
    <property type="evidence" value="ECO:0007669"/>
    <property type="project" value="TreeGrafter"/>
</dbReference>
<dbReference type="InterPro" id="IPR009057">
    <property type="entry name" value="Homeodomain-like_sf"/>
</dbReference>
<dbReference type="PANTHER" id="PTHR45636">
    <property type="entry name" value="PAIRED BOX PROTEIN PAX-6-RELATED-RELATED"/>
    <property type="match status" value="1"/>
</dbReference>
<reference evidence="10" key="1">
    <citation type="journal article" date="2015" name="Evol. Dev.">
        <title>Phylogenetic analysis and expression patterns of Pax genes in the onychophoran Euperipatoides rowelli reveal a novel bilaterian Pax subfamily.</title>
        <authorList>
            <person name="Franke F.A."/>
            <person name="Schumann I."/>
            <person name="Hering L."/>
            <person name="Mayer G."/>
        </authorList>
    </citation>
    <scope>NUCLEOTIDE SEQUENCE</scope>
</reference>
<feature type="domain" description="Paired" evidence="9">
    <location>
        <begin position="5"/>
        <end position="133"/>
    </location>
</feature>
<evidence type="ECO:0000256" key="3">
    <source>
        <dbReference type="ARBA" id="ARBA00022724"/>
    </source>
</evidence>
<dbReference type="SMART" id="SM00351">
    <property type="entry name" value="PAX"/>
    <property type="match status" value="1"/>
</dbReference>
<evidence type="ECO:0000256" key="4">
    <source>
        <dbReference type="ARBA" id="ARBA00023015"/>
    </source>
</evidence>
<dbReference type="PROSITE" id="PS51057">
    <property type="entry name" value="PAIRED_2"/>
    <property type="match status" value="1"/>
</dbReference>
<evidence type="ECO:0000256" key="1">
    <source>
        <dbReference type="ARBA" id="ARBA00004123"/>
    </source>
</evidence>
<organism evidence="10">
    <name type="scientific">Euperipatoides rowelli</name>
    <name type="common">Velvet worm</name>
    <dbReference type="NCBI Taxonomy" id="49087"/>
    <lineage>
        <taxon>Eukaryota</taxon>
        <taxon>Metazoa</taxon>
        <taxon>Ecdysozoa</taxon>
        <taxon>Onychophora</taxon>
        <taxon>Udeonychophora</taxon>
        <taxon>Euonychophora</taxon>
        <taxon>Peripatopsidae</taxon>
        <taxon>Euperipatoides</taxon>
    </lineage>
</organism>
<keyword evidence="2" id="KW-0217">Developmental protein</keyword>
<keyword evidence="3" id="KW-0563">Paired box</keyword>
<evidence type="ECO:0000259" key="9">
    <source>
        <dbReference type="PROSITE" id="PS51057"/>
    </source>
</evidence>
<keyword evidence="4" id="KW-0805">Transcription regulation</keyword>
<keyword evidence="5" id="KW-0238">DNA-binding</keyword>
<evidence type="ECO:0000256" key="6">
    <source>
        <dbReference type="ARBA" id="ARBA00023163"/>
    </source>
</evidence>
<feature type="compositionally biased region" description="Basic and acidic residues" evidence="8">
    <location>
        <begin position="200"/>
        <end position="212"/>
    </location>
</feature>
<keyword evidence="7" id="KW-0539">Nucleus</keyword>
<dbReference type="Pfam" id="PF00292">
    <property type="entry name" value="PAX"/>
    <property type="match status" value="1"/>
</dbReference>
<dbReference type="CDD" id="cd00131">
    <property type="entry name" value="PAX"/>
    <property type="match status" value="1"/>
</dbReference>
<dbReference type="PRINTS" id="PR00027">
    <property type="entry name" value="PAIREDBOX"/>
</dbReference>
<name>A0A0B5L5F0_EUPRO</name>
<dbReference type="InterPro" id="IPR001523">
    <property type="entry name" value="Paired_dom"/>
</dbReference>
<dbReference type="EMBL" id="KJ957832">
    <property type="protein sequence ID" value="AJG44468.1"/>
    <property type="molecule type" value="mRNA"/>
</dbReference>
<proteinExistence type="evidence at transcript level"/>
<feature type="compositionally biased region" description="Basic and acidic residues" evidence="8">
    <location>
        <begin position="178"/>
        <end position="190"/>
    </location>
</feature>
<evidence type="ECO:0000313" key="10">
    <source>
        <dbReference type="EMBL" id="AJG44468.1"/>
    </source>
</evidence>
<keyword evidence="6" id="KW-0804">Transcription</keyword>
<dbReference type="FunFam" id="1.10.10.10:FF:000003">
    <property type="entry name" value="Paired box protein Pax-6"/>
    <property type="match status" value="1"/>
</dbReference>
<feature type="region of interest" description="Disordered" evidence="8">
    <location>
        <begin position="174"/>
        <end position="253"/>
    </location>
</feature>
<dbReference type="GO" id="GO:0005634">
    <property type="term" value="C:nucleus"/>
    <property type="evidence" value="ECO:0007669"/>
    <property type="project" value="UniProtKB-SubCell"/>
</dbReference>
<protein>
    <submittedName>
        <fullName evidence="10">Pox-neuro</fullName>
    </submittedName>
</protein>
<dbReference type="InterPro" id="IPR036388">
    <property type="entry name" value="WH-like_DNA-bd_sf"/>
</dbReference>
<comment type="subcellular location">
    <subcellularLocation>
        <location evidence="1">Nucleus</location>
    </subcellularLocation>
</comment>
<feature type="non-terminal residue" evidence="10">
    <location>
        <position position="343"/>
    </location>
</feature>
<dbReference type="SUPFAM" id="SSF46689">
    <property type="entry name" value="Homeodomain-like"/>
    <property type="match status" value="1"/>
</dbReference>